<dbReference type="Pfam" id="PF13177">
    <property type="entry name" value="DNA_pol3_delta2"/>
    <property type="match status" value="1"/>
</dbReference>
<gene>
    <name evidence="1" type="ORF">A3H64_03230</name>
</gene>
<dbReference type="GO" id="GO:0006261">
    <property type="term" value="P:DNA-templated DNA replication"/>
    <property type="evidence" value="ECO:0007669"/>
    <property type="project" value="TreeGrafter"/>
</dbReference>
<sequence length="289" mass="32467">MSHAYLFSGARHVGKMAMAKRVAAALLCEKKETGKEILFSCGTCRACIMTKAGTHPDMVVIDAERSGETMLRLEDIQQVRERAALSAYGGTRVFIIRDVSRMTREAANAFLKVLEEPRGQTVFLLLARVADDVLSTIRSRVWHIRFWPMSEEVLIAGLEKEYHVSSEQAADVARLAGGLPGMAMRLVGSPDEQKLLEKERAYIRALFTASIAERMKYAEKLRENPEGMQNWFVESIAMLADTVHISLRNTNLRVVAAADACRLLMEREEQFLKPYGVKRIIFEDALIGM</sequence>
<reference evidence="1 2" key="1">
    <citation type="journal article" date="2016" name="Nat. Commun.">
        <title>Thousands of microbial genomes shed light on interconnected biogeochemical processes in an aquifer system.</title>
        <authorList>
            <person name="Anantharaman K."/>
            <person name="Brown C.T."/>
            <person name="Hug L.A."/>
            <person name="Sharon I."/>
            <person name="Castelle C.J."/>
            <person name="Probst A.J."/>
            <person name="Thomas B.C."/>
            <person name="Singh A."/>
            <person name="Wilkins M.J."/>
            <person name="Karaoz U."/>
            <person name="Brodie E.L."/>
            <person name="Williams K.H."/>
            <person name="Hubbard S.S."/>
            <person name="Banfield J.F."/>
        </authorList>
    </citation>
    <scope>NUCLEOTIDE SEQUENCE [LARGE SCALE GENOMIC DNA]</scope>
</reference>
<dbReference type="InterPro" id="IPR027417">
    <property type="entry name" value="P-loop_NTPase"/>
</dbReference>
<dbReference type="EMBL" id="MHNY01000051">
    <property type="protein sequence ID" value="OGZ53761.1"/>
    <property type="molecule type" value="Genomic_DNA"/>
</dbReference>
<organism evidence="1 2">
    <name type="scientific">Candidatus Ryanbacteria bacterium RIFCSPLOWO2_02_FULL_45_11c</name>
    <dbReference type="NCBI Taxonomy" id="1802128"/>
    <lineage>
        <taxon>Bacteria</taxon>
        <taxon>Candidatus Ryaniibacteriota</taxon>
    </lineage>
</organism>
<name>A0A1G2GUY1_9BACT</name>
<dbReference type="STRING" id="1802128.A3H64_03230"/>
<proteinExistence type="predicted"/>
<comment type="caution">
    <text evidence="1">The sequence shown here is derived from an EMBL/GenBank/DDBJ whole genome shotgun (WGS) entry which is preliminary data.</text>
</comment>
<evidence type="ECO:0008006" key="3">
    <source>
        <dbReference type="Google" id="ProtNLM"/>
    </source>
</evidence>
<protein>
    <recommendedName>
        <fullName evidence="3">DNA polymerase III subunit delta</fullName>
    </recommendedName>
</protein>
<dbReference type="Proteomes" id="UP000178186">
    <property type="component" value="Unassembled WGS sequence"/>
</dbReference>
<dbReference type="SUPFAM" id="SSF52540">
    <property type="entry name" value="P-loop containing nucleoside triphosphate hydrolases"/>
    <property type="match status" value="1"/>
</dbReference>
<dbReference type="PANTHER" id="PTHR11669:SF8">
    <property type="entry name" value="DNA POLYMERASE III SUBUNIT DELTA"/>
    <property type="match status" value="1"/>
</dbReference>
<dbReference type="PANTHER" id="PTHR11669">
    <property type="entry name" value="REPLICATION FACTOR C / DNA POLYMERASE III GAMMA-TAU SUBUNIT"/>
    <property type="match status" value="1"/>
</dbReference>
<dbReference type="Gene3D" id="3.40.50.300">
    <property type="entry name" value="P-loop containing nucleotide triphosphate hydrolases"/>
    <property type="match status" value="1"/>
</dbReference>
<dbReference type="AlphaFoldDB" id="A0A1G2GUY1"/>
<dbReference type="InterPro" id="IPR050238">
    <property type="entry name" value="DNA_Rep/Repair_Clamp_Loader"/>
</dbReference>
<evidence type="ECO:0000313" key="2">
    <source>
        <dbReference type="Proteomes" id="UP000178186"/>
    </source>
</evidence>
<evidence type="ECO:0000313" key="1">
    <source>
        <dbReference type="EMBL" id="OGZ53761.1"/>
    </source>
</evidence>
<accession>A0A1G2GUY1</accession>